<dbReference type="AlphaFoldDB" id="A0A644YZ11"/>
<dbReference type="EMBL" id="VSSQ01006150">
    <property type="protein sequence ID" value="MPM31703.1"/>
    <property type="molecule type" value="Genomic_DNA"/>
</dbReference>
<evidence type="ECO:0000313" key="1">
    <source>
        <dbReference type="EMBL" id="MPM31703.1"/>
    </source>
</evidence>
<organism evidence="1">
    <name type="scientific">bioreactor metagenome</name>
    <dbReference type="NCBI Taxonomy" id="1076179"/>
    <lineage>
        <taxon>unclassified sequences</taxon>
        <taxon>metagenomes</taxon>
        <taxon>ecological metagenomes</taxon>
    </lineage>
</organism>
<dbReference type="InterPro" id="IPR016024">
    <property type="entry name" value="ARM-type_fold"/>
</dbReference>
<reference evidence="1" key="1">
    <citation type="submission" date="2019-08" db="EMBL/GenBank/DDBJ databases">
        <authorList>
            <person name="Kucharzyk K."/>
            <person name="Murdoch R.W."/>
            <person name="Higgins S."/>
            <person name="Loffler F."/>
        </authorList>
    </citation>
    <scope>NUCLEOTIDE SEQUENCE</scope>
</reference>
<sequence>MGRDFSRPFFKMPAVDRTRLQTQIRLVTQYFASADEFVKRLSELFDYYSDRSFAQPGQNQLSATSETYNVTPLVMRQFEFAFSQYSRENPLSTLDVIDRLWKERKQEPRRLAAYLLGKMPTEYSQQVIERLQNWSKPTEDRELIQYLHNAGSEGLRHEAIELWLSQIALWLESKQAHDQIFGLQSLLPLIEDEDFHNLPRVFNLIQPLVRQPGSRVLFTLQNVLEALAKRSPVETVFNLKLILQSNYAPDVPRLFRRLLAAFPEEQAQSLRLAIKDAQS</sequence>
<proteinExistence type="predicted"/>
<protein>
    <submittedName>
        <fullName evidence="1">Uncharacterized protein</fullName>
    </submittedName>
</protein>
<name>A0A644YZ11_9ZZZZ</name>
<comment type="caution">
    <text evidence="1">The sequence shown here is derived from an EMBL/GenBank/DDBJ whole genome shotgun (WGS) entry which is preliminary data.</text>
</comment>
<dbReference type="SUPFAM" id="SSF48371">
    <property type="entry name" value="ARM repeat"/>
    <property type="match status" value="1"/>
</dbReference>
<dbReference type="Pfam" id="PF08713">
    <property type="entry name" value="DNA_alkylation"/>
    <property type="match status" value="1"/>
</dbReference>
<accession>A0A644YZ11</accession>
<dbReference type="InterPro" id="IPR014825">
    <property type="entry name" value="DNA_alkylation"/>
</dbReference>
<dbReference type="Gene3D" id="1.25.10.90">
    <property type="match status" value="1"/>
</dbReference>
<gene>
    <name evidence="1" type="ORF">SDC9_78260</name>
</gene>